<evidence type="ECO:0000313" key="3">
    <source>
        <dbReference type="Proteomes" id="UP000629468"/>
    </source>
</evidence>
<gene>
    <name evidence="2" type="ORF">Agabi119p4_10727</name>
</gene>
<dbReference type="AlphaFoldDB" id="A0A8H7EWJ3"/>
<accession>A0A8H7EWJ3</accession>
<organism evidence="2 3">
    <name type="scientific">Agaricus bisporus var. burnettii</name>
    <dbReference type="NCBI Taxonomy" id="192524"/>
    <lineage>
        <taxon>Eukaryota</taxon>
        <taxon>Fungi</taxon>
        <taxon>Dikarya</taxon>
        <taxon>Basidiomycota</taxon>
        <taxon>Agaricomycotina</taxon>
        <taxon>Agaricomycetes</taxon>
        <taxon>Agaricomycetidae</taxon>
        <taxon>Agaricales</taxon>
        <taxon>Agaricineae</taxon>
        <taxon>Agaricaceae</taxon>
        <taxon>Agaricus</taxon>
    </lineage>
</organism>
<reference evidence="2 3" key="1">
    <citation type="journal article" name="Sci. Rep.">
        <title>Telomere-to-telomere assembled and centromere annotated genomes of the two main subspecies of the button mushroom Agaricus bisporus reveal especially polymorphic chromosome ends.</title>
        <authorList>
            <person name="Sonnenberg A.S.M."/>
            <person name="Sedaghat-Telgerd N."/>
            <person name="Lavrijssen B."/>
            <person name="Ohm R.A."/>
            <person name="Hendrickx P.M."/>
            <person name="Scholtmeijer K."/>
            <person name="Baars J.J.P."/>
            <person name="van Peer A."/>
        </authorList>
    </citation>
    <scope>NUCLEOTIDE SEQUENCE [LARGE SCALE GENOMIC DNA]</scope>
    <source>
        <strain evidence="2 3">H119_p4</strain>
    </source>
</reference>
<name>A0A8H7EWJ3_AGABI</name>
<protein>
    <submittedName>
        <fullName evidence="2">Uncharacterized protein</fullName>
    </submittedName>
</protein>
<feature type="region of interest" description="Disordered" evidence="1">
    <location>
        <begin position="39"/>
        <end position="89"/>
    </location>
</feature>
<comment type="caution">
    <text evidence="2">The sequence shown here is derived from an EMBL/GenBank/DDBJ whole genome shotgun (WGS) entry which is preliminary data.</text>
</comment>
<dbReference type="EMBL" id="JABXXO010000014">
    <property type="protein sequence ID" value="KAF7761318.1"/>
    <property type="molecule type" value="Genomic_DNA"/>
</dbReference>
<evidence type="ECO:0000313" key="2">
    <source>
        <dbReference type="EMBL" id="KAF7761318.1"/>
    </source>
</evidence>
<evidence type="ECO:0000256" key="1">
    <source>
        <dbReference type="SAM" id="MobiDB-lite"/>
    </source>
</evidence>
<dbReference type="Proteomes" id="UP000629468">
    <property type="component" value="Unassembled WGS sequence"/>
</dbReference>
<sequence>MTPRLNHVFKQKFEKRLVLVCGEDPLGYEAQENATGFAVGREVSENLSNASSPPISPSPPLKHHSPGLNKPHSTHHAIPQTFGGQTERRSSPLLYFRKHLDTRGLFQAALYQK</sequence>
<proteinExistence type="predicted"/>